<keyword evidence="4" id="KW-0648">Protein biosynthesis</keyword>
<dbReference type="Proteomes" id="UP000279833">
    <property type="component" value="Unassembled WGS sequence"/>
</dbReference>
<dbReference type="InterPro" id="IPR014729">
    <property type="entry name" value="Rossmann-like_a/b/a_fold"/>
</dbReference>
<dbReference type="AlphaFoldDB" id="A0A183JMZ3"/>
<evidence type="ECO:0000313" key="8">
    <source>
        <dbReference type="Proteomes" id="UP000279833"/>
    </source>
</evidence>
<evidence type="ECO:0000256" key="1">
    <source>
        <dbReference type="ARBA" id="ARBA00022598"/>
    </source>
</evidence>
<keyword evidence="8" id="KW-1185">Reference proteome</keyword>
<organism evidence="9">
    <name type="scientific">Schistosoma curassoni</name>
    <dbReference type="NCBI Taxonomy" id="6186"/>
    <lineage>
        <taxon>Eukaryota</taxon>
        <taxon>Metazoa</taxon>
        <taxon>Spiralia</taxon>
        <taxon>Lophotrochozoa</taxon>
        <taxon>Platyhelminthes</taxon>
        <taxon>Trematoda</taxon>
        <taxon>Digenea</taxon>
        <taxon>Strigeidida</taxon>
        <taxon>Schistosomatoidea</taxon>
        <taxon>Schistosomatidae</taxon>
        <taxon>Schistosoma</taxon>
    </lineage>
</organism>
<evidence type="ECO:0000256" key="3">
    <source>
        <dbReference type="ARBA" id="ARBA00022840"/>
    </source>
</evidence>
<evidence type="ECO:0000256" key="4">
    <source>
        <dbReference type="ARBA" id="ARBA00022917"/>
    </source>
</evidence>
<dbReference type="GO" id="GO:0006418">
    <property type="term" value="P:tRNA aminoacylation for protein translation"/>
    <property type="evidence" value="ECO:0007669"/>
    <property type="project" value="InterPro"/>
</dbReference>
<proteinExistence type="predicted"/>
<accession>A0A183JMZ3</accession>
<protein>
    <submittedName>
        <fullName evidence="9">tRNA-synt_1g domain-containing protein</fullName>
    </submittedName>
</protein>
<keyword evidence="3" id="KW-0067">ATP-binding</keyword>
<name>A0A183JMZ3_9TREM</name>
<gene>
    <name evidence="7" type="ORF">SCUD_LOCUS4079</name>
</gene>
<evidence type="ECO:0000313" key="7">
    <source>
        <dbReference type="EMBL" id="VDO86436.1"/>
    </source>
</evidence>
<evidence type="ECO:0000259" key="6">
    <source>
        <dbReference type="Pfam" id="PF09334"/>
    </source>
</evidence>
<evidence type="ECO:0000256" key="2">
    <source>
        <dbReference type="ARBA" id="ARBA00022741"/>
    </source>
</evidence>
<evidence type="ECO:0000313" key="9">
    <source>
        <dbReference type="WBParaSite" id="SCUD_0000407701-mRNA-1"/>
    </source>
</evidence>
<sequence>MCKKRFTSRFVYVQKIQGIYSISDVYSFLLHKFSFLNRFHAVLWPALLMAVNLPLPRRLICHHHVLVDNVKVIFFFSQSVTCNVRPVTYVHRFKLSHHISTVRCSYQDVGVVEIVT</sequence>
<feature type="domain" description="Methionyl/Leucyl tRNA synthetase" evidence="6">
    <location>
        <begin position="38"/>
        <end position="95"/>
    </location>
</feature>
<dbReference type="GO" id="GO:0005524">
    <property type="term" value="F:ATP binding"/>
    <property type="evidence" value="ECO:0007669"/>
    <property type="project" value="UniProtKB-KW"/>
</dbReference>
<dbReference type="EMBL" id="UZAK01005059">
    <property type="protein sequence ID" value="VDO86436.1"/>
    <property type="molecule type" value="Genomic_DNA"/>
</dbReference>
<dbReference type="STRING" id="6186.A0A183JMZ3"/>
<keyword evidence="5" id="KW-0030">Aminoacyl-tRNA synthetase</keyword>
<dbReference type="WBParaSite" id="SCUD_0000407701-mRNA-1">
    <property type="protein sequence ID" value="SCUD_0000407701-mRNA-1"/>
    <property type="gene ID" value="SCUD_0000407701"/>
</dbReference>
<keyword evidence="1" id="KW-0436">Ligase</keyword>
<reference evidence="9" key="1">
    <citation type="submission" date="2016-06" db="UniProtKB">
        <authorList>
            <consortium name="WormBaseParasite"/>
        </authorList>
    </citation>
    <scope>IDENTIFICATION</scope>
</reference>
<keyword evidence="2" id="KW-0547">Nucleotide-binding</keyword>
<evidence type="ECO:0000256" key="5">
    <source>
        <dbReference type="ARBA" id="ARBA00023146"/>
    </source>
</evidence>
<dbReference type="Pfam" id="PF09334">
    <property type="entry name" value="tRNA-synt_1g"/>
    <property type="match status" value="1"/>
</dbReference>
<dbReference type="GO" id="GO:0004812">
    <property type="term" value="F:aminoacyl-tRNA ligase activity"/>
    <property type="evidence" value="ECO:0007669"/>
    <property type="project" value="UniProtKB-KW"/>
</dbReference>
<dbReference type="Gene3D" id="3.40.50.620">
    <property type="entry name" value="HUPs"/>
    <property type="match status" value="1"/>
</dbReference>
<dbReference type="InterPro" id="IPR015413">
    <property type="entry name" value="Methionyl/Leucyl_tRNA_Synth"/>
</dbReference>
<reference evidence="7 8" key="2">
    <citation type="submission" date="2018-11" db="EMBL/GenBank/DDBJ databases">
        <authorList>
            <consortium name="Pathogen Informatics"/>
        </authorList>
    </citation>
    <scope>NUCLEOTIDE SEQUENCE [LARGE SCALE GENOMIC DNA]</scope>
    <source>
        <strain evidence="7">Dakar</strain>
        <strain evidence="8">Dakar, Senegal</strain>
    </source>
</reference>